<sequence>MSNLISSQPRSSHTSCFIPRTPSSYTHTFIRHDDIRRPLEPTYDGPLKILRRAENVSVVERNGKGDAVFIDRMKPATLDAETPPSTKPVAQPTPIPFHNGETISTTRYGIIGLIVILSDPHPTLVLISQPLSVSNTIHLGFFESRLVYRILVSISRNSLRVSTLKPSLPGS</sequence>
<reference evidence="4" key="1">
    <citation type="submission" date="2017-02" db="UniProtKB">
        <authorList>
            <consortium name="WormBaseParasite"/>
        </authorList>
    </citation>
    <scope>IDENTIFICATION</scope>
</reference>
<dbReference type="EMBL" id="UXSR01005397">
    <property type="protein sequence ID" value="VDD81702.1"/>
    <property type="molecule type" value="Genomic_DNA"/>
</dbReference>
<dbReference type="OrthoDB" id="6279146at2759"/>
<dbReference type="WBParaSite" id="MCOS_0000770401-mRNA-1">
    <property type="protein sequence ID" value="MCOS_0000770401-mRNA-1"/>
    <property type="gene ID" value="MCOS_0000770401"/>
</dbReference>
<dbReference type="AlphaFoldDB" id="A0A0R3UJK9"/>
<keyword evidence="3" id="KW-1185">Reference proteome</keyword>
<evidence type="ECO:0000256" key="1">
    <source>
        <dbReference type="SAM" id="MobiDB-lite"/>
    </source>
</evidence>
<gene>
    <name evidence="2" type="ORF">MCOS_LOCUS7705</name>
</gene>
<evidence type="ECO:0000313" key="3">
    <source>
        <dbReference type="Proteomes" id="UP000267029"/>
    </source>
</evidence>
<accession>A0A0R3UJK9</accession>
<name>A0A0R3UJK9_MESCO</name>
<proteinExistence type="predicted"/>
<evidence type="ECO:0000313" key="4">
    <source>
        <dbReference type="WBParaSite" id="MCOS_0000770401-mRNA-1"/>
    </source>
</evidence>
<organism evidence="4">
    <name type="scientific">Mesocestoides corti</name>
    <name type="common">Flatworm</name>
    <dbReference type="NCBI Taxonomy" id="53468"/>
    <lineage>
        <taxon>Eukaryota</taxon>
        <taxon>Metazoa</taxon>
        <taxon>Spiralia</taxon>
        <taxon>Lophotrochozoa</taxon>
        <taxon>Platyhelminthes</taxon>
        <taxon>Cestoda</taxon>
        <taxon>Eucestoda</taxon>
        <taxon>Cyclophyllidea</taxon>
        <taxon>Mesocestoididae</taxon>
        <taxon>Mesocestoides</taxon>
    </lineage>
</organism>
<feature type="region of interest" description="Disordered" evidence="1">
    <location>
        <begin position="79"/>
        <end position="98"/>
    </location>
</feature>
<protein>
    <submittedName>
        <fullName evidence="4">Reverse transcriptase domain-containing protein</fullName>
    </submittedName>
</protein>
<dbReference type="STRING" id="53468.A0A0R3UJK9"/>
<dbReference type="Proteomes" id="UP000267029">
    <property type="component" value="Unassembled WGS sequence"/>
</dbReference>
<evidence type="ECO:0000313" key="2">
    <source>
        <dbReference type="EMBL" id="VDD81702.1"/>
    </source>
</evidence>
<reference evidence="2 3" key="2">
    <citation type="submission" date="2018-10" db="EMBL/GenBank/DDBJ databases">
        <authorList>
            <consortium name="Pathogen Informatics"/>
        </authorList>
    </citation>
    <scope>NUCLEOTIDE SEQUENCE [LARGE SCALE GENOMIC DNA]</scope>
</reference>